<accession>A0A7W4JIP9</accession>
<comment type="caution">
    <text evidence="1">The sequence shown here is derived from an EMBL/GenBank/DDBJ whole genome shotgun (WGS) entry which is preliminary data.</text>
</comment>
<evidence type="ECO:0000313" key="1">
    <source>
        <dbReference type="EMBL" id="MBB2185500.1"/>
    </source>
</evidence>
<dbReference type="AlphaFoldDB" id="A0A7W4JIP9"/>
<dbReference type="Proteomes" id="UP000562982">
    <property type="component" value="Unassembled WGS sequence"/>
</dbReference>
<dbReference type="EMBL" id="JABEQI010000002">
    <property type="protein sequence ID" value="MBB2185500.1"/>
    <property type="molecule type" value="Genomic_DNA"/>
</dbReference>
<sequence length="169" mass="19604">MTKPDFTYQHSEYGLSKLRGNEVQEDFHRDEHYISLEITDFKTIHRLSEGQVEVIEITGNSIFTSKVFVLDGSSLSSDCILTIRLICSGDKENKNKETRGNVNGKNISIDFELPYSPWYNTLFCLPDKTEKITIKAKSQLYYSHRENFSIIIRNDNFKTISVTEVEIHR</sequence>
<evidence type="ECO:0000313" key="2">
    <source>
        <dbReference type="Proteomes" id="UP000562982"/>
    </source>
</evidence>
<organism evidence="1 2">
    <name type="scientific">Gluconacetobacter liquefaciens</name>
    <name type="common">Acetobacter liquefaciens</name>
    <dbReference type="NCBI Taxonomy" id="89584"/>
    <lineage>
        <taxon>Bacteria</taxon>
        <taxon>Pseudomonadati</taxon>
        <taxon>Pseudomonadota</taxon>
        <taxon>Alphaproteobacteria</taxon>
        <taxon>Acetobacterales</taxon>
        <taxon>Acetobacteraceae</taxon>
        <taxon>Gluconacetobacter</taxon>
    </lineage>
</organism>
<proteinExistence type="predicted"/>
<name>A0A7W4JIP9_GLULI</name>
<gene>
    <name evidence="1" type="ORF">HLH32_03710</name>
</gene>
<dbReference type="RefSeq" id="WP_141288937.1">
    <property type="nucleotide sequence ID" value="NZ_BJMI01000013.1"/>
</dbReference>
<reference evidence="1 2" key="1">
    <citation type="submission" date="2020-04" db="EMBL/GenBank/DDBJ databases">
        <title>Description of novel Gluconacetobacter.</title>
        <authorList>
            <person name="Sombolestani A."/>
        </authorList>
    </citation>
    <scope>NUCLEOTIDE SEQUENCE [LARGE SCALE GENOMIC DNA]</scope>
    <source>
        <strain evidence="1 2">LMG 1382</strain>
    </source>
</reference>
<protein>
    <submittedName>
        <fullName evidence="1">Uncharacterized protein</fullName>
    </submittedName>
</protein>